<organism evidence="1 2">
    <name type="scientific">Clostridium thermosuccinogenes</name>
    <dbReference type="NCBI Taxonomy" id="84032"/>
    <lineage>
        <taxon>Bacteria</taxon>
        <taxon>Bacillati</taxon>
        <taxon>Bacillota</taxon>
        <taxon>Clostridia</taxon>
        <taxon>Eubacteriales</taxon>
        <taxon>Clostridiaceae</taxon>
        <taxon>Clostridium</taxon>
    </lineage>
</organism>
<dbReference type="RefSeq" id="WP_103080836.1">
    <property type="nucleotide sequence ID" value="NZ_CP021850.1"/>
</dbReference>
<gene>
    <name evidence="1" type="ORF">CDQ84_06045</name>
</gene>
<dbReference type="OrthoDB" id="9762883at2"/>
<dbReference type="EMBL" id="NIOJ01000010">
    <property type="protein sequence ID" value="PNU00507.1"/>
    <property type="molecule type" value="Genomic_DNA"/>
</dbReference>
<accession>A0A2K2FP07</accession>
<dbReference type="Proteomes" id="UP000236151">
    <property type="component" value="Unassembled WGS sequence"/>
</dbReference>
<keyword evidence="2" id="KW-1185">Reference proteome</keyword>
<proteinExistence type="predicted"/>
<reference evidence="1 2" key="1">
    <citation type="submission" date="2017-06" db="EMBL/GenBank/DDBJ databases">
        <title>Investigating the central metabolism of Clostridium thermosuccinogenes.</title>
        <authorList>
            <person name="Koendjbiharie J.G."/>
            <person name="van Kranenburg R."/>
        </authorList>
    </citation>
    <scope>NUCLEOTIDE SEQUENCE [LARGE SCALE GENOMIC DNA]</scope>
    <source>
        <strain evidence="1 2">DSM 5806</strain>
    </source>
</reference>
<comment type="caution">
    <text evidence="1">The sequence shown here is derived from an EMBL/GenBank/DDBJ whole genome shotgun (WGS) entry which is preliminary data.</text>
</comment>
<dbReference type="AlphaFoldDB" id="A0A2K2FP07"/>
<name>A0A2K2FP07_9CLOT</name>
<protein>
    <submittedName>
        <fullName evidence="1">Uncharacterized protein</fullName>
    </submittedName>
</protein>
<evidence type="ECO:0000313" key="2">
    <source>
        <dbReference type="Proteomes" id="UP000236151"/>
    </source>
</evidence>
<sequence length="339" mass="37839">MLPIQLAGLVLVGRALVPKSRSFSSPSVKNNLSPFLGKRNTKSILPQRAVPSRVPIPDASAAIRALYNGLTGAVSQITSQITSQMSKGTEDYNAVVKSFMPDNAELLIPRRPSGSAGFHFADLDGSSQNGLIASFKLENEIRTLYLKKKGEEWYEEAEVSSYGFDTLDFRGTADLTGEGKKQLLLGVSSGNEMPTLYSYSLSDGVFTELFARSYDRLEVLPAQKTRNTYDKVRLAIWNKRDENSYDIEILRWNGSELVPVKNPASYYYNRVAPYYFRKVKQAPGDVHLWYNLAEALEKAGAYKDALIAVNAGMRNQMEPSLKDRYLELKKTILDEAHSL</sequence>
<evidence type="ECO:0000313" key="1">
    <source>
        <dbReference type="EMBL" id="PNU00507.1"/>
    </source>
</evidence>
<dbReference type="KEGG" id="cthd:CDO33_03690"/>